<organism evidence="4 5">
    <name type="scientific">Larkinella arboricola</name>
    <dbReference type="NCBI Taxonomy" id="643671"/>
    <lineage>
        <taxon>Bacteria</taxon>
        <taxon>Pseudomonadati</taxon>
        <taxon>Bacteroidota</taxon>
        <taxon>Cytophagia</taxon>
        <taxon>Cytophagales</taxon>
        <taxon>Spirosomataceae</taxon>
        <taxon>Larkinella</taxon>
    </lineage>
</organism>
<evidence type="ECO:0000259" key="3">
    <source>
        <dbReference type="Pfam" id="PF25021"/>
    </source>
</evidence>
<name>A0A327WQF6_LARAB</name>
<evidence type="ECO:0000256" key="1">
    <source>
        <dbReference type="ARBA" id="ARBA00022737"/>
    </source>
</evidence>
<dbReference type="Proteomes" id="UP000248790">
    <property type="component" value="Unassembled WGS sequence"/>
</dbReference>
<comment type="caution">
    <text evidence="4">The sequence shown here is derived from an EMBL/GenBank/DDBJ whole genome shotgun (WGS) entry which is preliminary data.</text>
</comment>
<reference evidence="4 5" key="1">
    <citation type="submission" date="2018-06" db="EMBL/GenBank/DDBJ databases">
        <title>Genomic Encyclopedia of Archaeal and Bacterial Type Strains, Phase II (KMG-II): from individual species to whole genera.</title>
        <authorList>
            <person name="Goeker M."/>
        </authorList>
    </citation>
    <scope>NUCLEOTIDE SEQUENCE [LARGE SCALE GENOMIC DNA]</scope>
    <source>
        <strain evidence="4 5">DSM 21851</strain>
    </source>
</reference>
<dbReference type="Pfam" id="PF25021">
    <property type="entry name" value="TEN_NHL"/>
    <property type="match status" value="3"/>
</dbReference>
<feature type="domain" description="Teneurin NHL" evidence="3">
    <location>
        <begin position="269"/>
        <end position="318"/>
    </location>
</feature>
<evidence type="ECO:0000256" key="2">
    <source>
        <dbReference type="PROSITE-ProRule" id="PRU00504"/>
    </source>
</evidence>
<dbReference type="AlphaFoldDB" id="A0A327WQF6"/>
<gene>
    <name evidence="4" type="ORF">LX87_04584</name>
</gene>
<accession>A0A327WQF6</accession>
<evidence type="ECO:0000313" key="5">
    <source>
        <dbReference type="Proteomes" id="UP000248790"/>
    </source>
</evidence>
<dbReference type="Pfam" id="PF01436">
    <property type="entry name" value="NHL"/>
    <property type="match status" value="1"/>
</dbReference>
<dbReference type="Gene3D" id="2.120.10.30">
    <property type="entry name" value="TolB, C-terminal domain"/>
    <property type="match status" value="3"/>
</dbReference>
<dbReference type="PANTHER" id="PTHR46388:SF2">
    <property type="entry name" value="NHL REPEAT-CONTAINING PROTEIN 2"/>
    <property type="match status" value="1"/>
</dbReference>
<dbReference type="InterPro" id="IPR011042">
    <property type="entry name" value="6-blade_b-propeller_TolB-like"/>
</dbReference>
<dbReference type="InterPro" id="IPR056822">
    <property type="entry name" value="TEN_NHL"/>
</dbReference>
<dbReference type="NCBIfam" id="TIGR04183">
    <property type="entry name" value="Por_Secre_tail"/>
    <property type="match status" value="1"/>
</dbReference>
<sequence length="704" mass="73010">MTCFLRFTHVFLAGVLAGCILTGLFSTCLLAQTITSVAGNGKEGCTGDGGPAIQANLSAINVAVDRQGNFFVVDEIHQRIRKVASNGIITTVAGNGNFGYSGDGVPATSTALKYPAAVTADAQGNLFIADRENQRIRKVAPNGIITTVAGNGTYGFSGDGGPATQAKMSSPRGIVIDAKGNLFFADRENSRVRKIAPNGTISTIAGTGAYGFSGDGGPASSARLAYPTELALDAQGNLFIADEANFRIRKVAPNGIITTVVGSGQGGYSGDGGPATRASIGYPGGIALDAQGNLFFADPSNLRIRKVAPNGIITTVAGDGIEGFGGDGARASSARLSYPAGLAIDGQGNLLIADSGNNRIRKVMASSQSPAVVSVSLINADTEKEIKLISEGETINLASLPTRNLNFRMNTSPATVGSVKMVLSGSYNQTRTETDAPFALFGDNQGNYNAWTPASGSYNLTATPYTGPGGSGSVGTSYSLNFKVTNQPSAVPQVVSFSLINADTDQEIKQLTNGDVLNLASFPTKNLNIRANTQPATVGSVKMVLSGPQSRTQIDNGTPYALSGDKNGDFNAWTPAMGSYSLTGTTYTGSGGTGVAGTPLTLTFQVINQAQLARTGAEASAEDLPVMAYPNPFRESFTLKLKGQADEKIPVVMVDAYGRKVLELLRVDPAGQVIVPSPQLAPGVYVLQVGEGHRTQRYKLVKDK</sequence>
<evidence type="ECO:0000313" key="4">
    <source>
        <dbReference type="EMBL" id="RAJ93072.1"/>
    </source>
</evidence>
<dbReference type="PANTHER" id="PTHR46388">
    <property type="entry name" value="NHL REPEAT-CONTAINING PROTEIN 2"/>
    <property type="match status" value="1"/>
</dbReference>
<feature type="domain" description="Teneurin NHL" evidence="3">
    <location>
        <begin position="213"/>
        <end position="264"/>
    </location>
</feature>
<dbReference type="CDD" id="cd14953">
    <property type="entry name" value="NHL_like_1"/>
    <property type="match status" value="1"/>
</dbReference>
<dbReference type="SUPFAM" id="SSF101898">
    <property type="entry name" value="NHL repeat"/>
    <property type="match status" value="1"/>
</dbReference>
<dbReference type="PROSITE" id="PS51125">
    <property type="entry name" value="NHL"/>
    <property type="match status" value="1"/>
</dbReference>
<dbReference type="EMBL" id="QLMC01000006">
    <property type="protein sequence ID" value="RAJ93072.1"/>
    <property type="molecule type" value="Genomic_DNA"/>
</dbReference>
<keyword evidence="5" id="KW-1185">Reference proteome</keyword>
<dbReference type="OrthoDB" id="1123245at2"/>
<protein>
    <submittedName>
        <fullName evidence="4">Putative secreted protein (Por secretion system target)</fullName>
    </submittedName>
</protein>
<feature type="repeat" description="NHL" evidence="2">
    <location>
        <begin position="336"/>
        <end position="366"/>
    </location>
</feature>
<dbReference type="PROSITE" id="PS51257">
    <property type="entry name" value="PROKAR_LIPOPROTEIN"/>
    <property type="match status" value="1"/>
</dbReference>
<dbReference type="InterPro" id="IPR026444">
    <property type="entry name" value="Secre_tail"/>
</dbReference>
<proteinExistence type="predicted"/>
<feature type="domain" description="Teneurin NHL" evidence="3">
    <location>
        <begin position="157"/>
        <end position="207"/>
    </location>
</feature>
<keyword evidence="1" id="KW-0677">Repeat</keyword>
<dbReference type="InterPro" id="IPR001258">
    <property type="entry name" value="NHL_repeat"/>
</dbReference>